<proteinExistence type="predicted"/>
<sequence>MTISRISIALVVCLAVWRGVWLMSGVSDTCAIADGAAAAASELVATQDVLIAGGAGETNSRPAAVPWRISFANWEKNPDAVQSQINLRRSGTDLWDASLAVWITPGNDGQPGWATWDDNGDGVVDDPGELGAAWSDDFCVVQFPGAPAPAGRVIDRGGFRPITPQDARDPASGEIRRVRLVVEP</sequence>
<dbReference type="RefSeq" id="WP_250927683.1">
    <property type="nucleotide sequence ID" value="NZ_JAMQBK010000016.1"/>
</dbReference>
<evidence type="ECO:0000313" key="1">
    <source>
        <dbReference type="EMBL" id="MCM2370011.1"/>
    </source>
</evidence>
<reference evidence="1 2" key="1">
    <citation type="journal article" date="2022" name="Syst. Appl. Microbiol.">
        <title>Rhodopirellula aestuarii sp. nov., a novel member of the genus Rhodopirellula isolated from brackish sediments collected in the Tagus River estuary, Portugal.</title>
        <authorList>
            <person name="Vitorino I.R."/>
            <person name="Klimek D."/>
            <person name="Calusinska M."/>
            <person name="Lobo-da-Cunha A."/>
            <person name="Vasconcelos V."/>
            <person name="Lage O.M."/>
        </authorList>
    </citation>
    <scope>NUCLEOTIDE SEQUENCE [LARGE SCALE GENOMIC DNA]</scope>
    <source>
        <strain evidence="1 2">ICT_H3.1</strain>
    </source>
</reference>
<dbReference type="Proteomes" id="UP001202961">
    <property type="component" value="Unassembled WGS sequence"/>
</dbReference>
<protein>
    <submittedName>
        <fullName evidence="1">Uncharacterized protein</fullName>
    </submittedName>
</protein>
<comment type="caution">
    <text evidence="1">The sequence shown here is derived from an EMBL/GenBank/DDBJ whole genome shotgun (WGS) entry which is preliminary data.</text>
</comment>
<organism evidence="1 2">
    <name type="scientific">Aporhodopirellula aestuarii</name>
    <dbReference type="NCBI Taxonomy" id="2950107"/>
    <lineage>
        <taxon>Bacteria</taxon>
        <taxon>Pseudomonadati</taxon>
        <taxon>Planctomycetota</taxon>
        <taxon>Planctomycetia</taxon>
        <taxon>Pirellulales</taxon>
        <taxon>Pirellulaceae</taxon>
        <taxon>Aporhodopirellula</taxon>
    </lineage>
</organism>
<dbReference type="EMBL" id="JAMQBK010000016">
    <property type="protein sequence ID" value="MCM2370011.1"/>
    <property type="molecule type" value="Genomic_DNA"/>
</dbReference>
<evidence type="ECO:0000313" key="2">
    <source>
        <dbReference type="Proteomes" id="UP001202961"/>
    </source>
</evidence>
<name>A0ABT0TZN2_9BACT</name>
<accession>A0ABT0TZN2</accession>
<gene>
    <name evidence="1" type="ORF">NB063_05165</name>
</gene>
<keyword evidence="2" id="KW-1185">Reference proteome</keyword>